<dbReference type="InParanoid" id="A0A4Q1BQM2"/>
<keyword evidence="3" id="KW-1185">Reference proteome</keyword>
<feature type="region of interest" description="Disordered" evidence="1">
    <location>
        <begin position="60"/>
        <end position="89"/>
    </location>
</feature>
<name>A0A4Q1BQM2_TREME</name>
<evidence type="ECO:0000313" key="3">
    <source>
        <dbReference type="Proteomes" id="UP000289152"/>
    </source>
</evidence>
<gene>
    <name evidence="2" type="ORF">M231_02510</name>
</gene>
<proteinExistence type="predicted"/>
<evidence type="ECO:0000256" key="1">
    <source>
        <dbReference type="SAM" id="MobiDB-lite"/>
    </source>
</evidence>
<dbReference type="Proteomes" id="UP000289152">
    <property type="component" value="Unassembled WGS sequence"/>
</dbReference>
<protein>
    <submittedName>
        <fullName evidence="2">Uncharacterized protein</fullName>
    </submittedName>
</protein>
<comment type="caution">
    <text evidence="2">The sequence shown here is derived from an EMBL/GenBank/DDBJ whole genome shotgun (WGS) entry which is preliminary data.</text>
</comment>
<feature type="compositionally biased region" description="Polar residues" evidence="1">
    <location>
        <begin position="60"/>
        <end position="72"/>
    </location>
</feature>
<sequence length="103" mass="11049">MRPTPALIPRLTPSLAKLPLNLGIQQPSTGSNVVAGSKGSFRGWFRTNVDSRISNQSTTLSLPLSQTQIQTPTHTQSITSKTKSKTSSVPAPTLAWCDFLSIV</sequence>
<dbReference type="VEuPathDB" id="FungiDB:TREMEDRAFT_64599"/>
<evidence type="ECO:0000313" key="2">
    <source>
        <dbReference type="EMBL" id="RXK40236.1"/>
    </source>
</evidence>
<reference evidence="2 3" key="1">
    <citation type="submission" date="2016-06" db="EMBL/GenBank/DDBJ databases">
        <title>Evolution of pathogenesis and genome organization in the Tremellales.</title>
        <authorList>
            <person name="Cuomo C."/>
            <person name="Litvintseva A."/>
            <person name="Heitman J."/>
            <person name="Chen Y."/>
            <person name="Sun S."/>
            <person name="Springer D."/>
            <person name="Dromer F."/>
            <person name="Young S."/>
            <person name="Zeng Q."/>
            <person name="Chapman S."/>
            <person name="Gujja S."/>
            <person name="Saif S."/>
            <person name="Birren B."/>
        </authorList>
    </citation>
    <scope>NUCLEOTIDE SEQUENCE [LARGE SCALE GENOMIC DNA]</scope>
    <source>
        <strain evidence="2 3">ATCC 28783</strain>
    </source>
</reference>
<feature type="compositionally biased region" description="Low complexity" evidence="1">
    <location>
        <begin position="73"/>
        <end position="88"/>
    </location>
</feature>
<accession>A0A4Q1BQM2</accession>
<organism evidence="2 3">
    <name type="scientific">Tremella mesenterica</name>
    <name type="common">Jelly fungus</name>
    <dbReference type="NCBI Taxonomy" id="5217"/>
    <lineage>
        <taxon>Eukaryota</taxon>
        <taxon>Fungi</taxon>
        <taxon>Dikarya</taxon>
        <taxon>Basidiomycota</taxon>
        <taxon>Agaricomycotina</taxon>
        <taxon>Tremellomycetes</taxon>
        <taxon>Tremellales</taxon>
        <taxon>Tremellaceae</taxon>
        <taxon>Tremella</taxon>
    </lineage>
</organism>
<dbReference type="AlphaFoldDB" id="A0A4Q1BQM2"/>
<dbReference type="EMBL" id="SDIL01000021">
    <property type="protein sequence ID" value="RXK40236.1"/>
    <property type="molecule type" value="Genomic_DNA"/>
</dbReference>